<dbReference type="InterPro" id="IPR058532">
    <property type="entry name" value="YjbR/MT2646/Rv2570-like"/>
</dbReference>
<dbReference type="RefSeq" id="WP_338093485.1">
    <property type="nucleotide sequence ID" value="NZ_JAWDKA010000001.1"/>
</dbReference>
<dbReference type="SUPFAM" id="SSF142906">
    <property type="entry name" value="YjbR-like"/>
    <property type="match status" value="1"/>
</dbReference>
<dbReference type="AlphaFoldDB" id="A0AAE4S8U8"/>
<accession>A0AAE4S8U8</accession>
<dbReference type="PANTHER" id="PTHR35145:SF1">
    <property type="entry name" value="CYTOPLASMIC PROTEIN"/>
    <property type="match status" value="1"/>
</dbReference>
<dbReference type="Pfam" id="PF04237">
    <property type="entry name" value="YjbR"/>
    <property type="match status" value="1"/>
</dbReference>
<dbReference type="Proteomes" id="UP001273136">
    <property type="component" value="Unassembled WGS sequence"/>
</dbReference>
<evidence type="ECO:0000313" key="1">
    <source>
        <dbReference type="EMBL" id="MDV0441092.1"/>
    </source>
</evidence>
<gene>
    <name evidence="1" type="ORF">McpAg1_02710</name>
</gene>
<dbReference type="InterPro" id="IPR007351">
    <property type="entry name" value="YjbR"/>
</dbReference>
<organism evidence="1 2">
    <name type="scientific">Methanorbis furvi</name>
    <dbReference type="NCBI Taxonomy" id="3028299"/>
    <lineage>
        <taxon>Archaea</taxon>
        <taxon>Methanobacteriati</taxon>
        <taxon>Methanobacteriota</taxon>
        <taxon>Stenosarchaea group</taxon>
        <taxon>Methanomicrobia</taxon>
        <taxon>Methanomicrobiales</taxon>
        <taxon>Methanocorpusculaceae</taxon>
        <taxon>Methanorbis</taxon>
    </lineage>
</organism>
<sequence>MEIDEIFENRKIIPERLLSFGFVRQNDGYHYAAPLLDGRFQMSVIISEQGKVYTEVIDTVSEYAYVLHRVAEAEGEFVGRVRDEYESVLAAINNACFERDVFKSSMAKKVISHVRETYGDELEFLWNRFPENAVFRRQDTEKWYAALLRIPKRKLGIDDDELIEIIDLRIISEEIPSLIDNKKYFPGYHMNKKHWFTICLDGSVPAEEIFCRIEESYRLAKK</sequence>
<evidence type="ECO:0008006" key="3">
    <source>
        <dbReference type="Google" id="ProtNLM"/>
    </source>
</evidence>
<name>A0AAE4S8U8_9EURY</name>
<proteinExistence type="predicted"/>
<protein>
    <recommendedName>
        <fullName evidence="3">MmcQ family protein</fullName>
    </recommendedName>
</protein>
<dbReference type="EMBL" id="JAWDKA010000001">
    <property type="protein sequence ID" value="MDV0441092.1"/>
    <property type="molecule type" value="Genomic_DNA"/>
</dbReference>
<dbReference type="PANTHER" id="PTHR35145">
    <property type="entry name" value="CYTOPLASMIC PROTEIN-RELATED"/>
    <property type="match status" value="1"/>
</dbReference>
<dbReference type="Gene3D" id="3.90.1150.30">
    <property type="match status" value="1"/>
</dbReference>
<dbReference type="InterPro" id="IPR038056">
    <property type="entry name" value="YjbR-like_sf"/>
</dbReference>
<keyword evidence="2" id="KW-1185">Reference proteome</keyword>
<evidence type="ECO:0000313" key="2">
    <source>
        <dbReference type="Proteomes" id="UP001273136"/>
    </source>
</evidence>
<comment type="caution">
    <text evidence="1">The sequence shown here is derived from an EMBL/GenBank/DDBJ whole genome shotgun (WGS) entry which is preliminary data.</text>
</comment>
<reference evidence="1" key="1">
    <citation type="submission" date="2023-06" db="EMBL/GenBank/DDBJ databases">
        <title>Genome sequence of Methancorpusculaceae sp. Ag1.</title>
        <authorList>
            <person name="Protasov E."/>
            <person name="Platt K."/>
            <person name="Poehlein A."/>
            <person name="Daniel R."/>
            <person name="Brune A."/>
        </authorList>
    </citation>
    <scope>NUCLEOTIDE SEQUENCE</scope>
    <source>
        <strain evidence="1">Ag1</strain>
    </source>
</reference>